<dbReference type="GO" id="GO:0045027">
    <property type="term" value="F:DNA end binding"/>
    <property type="evidence" value="ECO:0007669"/>
    <property type="project" value="TreeGrafter"/>
</dbReference>
<feature type="region of interest" description="Disordered" evidence="8">
    <location>
        <begin position="277"/>
        <end position="356"/>
    </location>
</feature>
<organism evidence="10 11">
    <name type="scientific">Acrasis kona</name>
    <dbReference type="NCBI Taxonomy" id="1008807"/>
    <lineage>
        <taxon>Eukaryota</taxon>
        <taxon>Discoba</taxon>
        <taxon>Heterolobosea</taxon>
        <taxon>Tetramitia</taxon>
        <taxon>Eutetramitia</taxon>
        <taxon>Acrasidae</taxon>
        <taxon>Acrasis</taxon>
    </lineage>
</organism>
<dbReference type="InterPro" id="IPR038051">
    <property type="entry name" value="XRCC4-like_N_sf"/>
</dbReference>
<dbReference type="AlphaFoldDB" id="A0AAW2YRH4"/>
<accession>A0AAW2YRH4</accession>
<evidence type="ECO:0000256" key="5">
    <source>
        <dbReference type="ARBA" id="ARBA00023242"/>
    </source>
</evidence>
<evidence type="ECO:0000256" key="8">
    <source>
        <dbReference type="SAM" id="MobiDB-lite"/>
    </source>
</evidence>
<feature type="compositionally biased region" description="Polar residues" evidence="8">
    <location>
        <begin position="296"/>
        <end position="310"/>
    </location>
</feature>
<evidence type="ECO:0000256" key="7">
    <source>
        <dbReference type="ARBA" id="ARBA00044529"/>
    </source>
</evidence>
<keyword evidence="2" id="KW-0227">DNA damage</keyword>
<feature type="domain" description="XLF-like N-terminal" evidence="9">
    <location>
        <begin position="10"/>
        <end position="125"/>
    </location>
</feature>
<reference evidence="10 11" key="1">
    <citation type="submission" date="2024-03" db="EMBL/GenBank/DDBJ databases">
        <title>The Acrasis kona genome and developmental transcriptomes reveal deep origins of eukaryotic multicellular pathways.</title>
        <authorList>
            <person name="Sheikh S."/>
            <person name="Fu C.-J."/>
            <person name="Brown M.W."/>
            <person name="Baldauf S.L."/>
        </authorList>
    </citation>
    <scope>NUCLEOTIDE SEQUENCE [LARGE SCALE GENOMIC DNA]</scope>
    <source>
        <strain evidence="10 11">ATCC MYA-3509</strain>
    </source>
</reference>
<dbReference type="GO" id="GO:0032807">
    <property type="term" value="C:DNA ligase IV complex"/>
    <property type="evidence" value="ECO:0007669"/>
    <property type="project" value="TreeGrafter"/>
</dbReference>
<keyword evidence="5" id="KW-0539">Nucleus</keyword>
<feature type="compositionally biased region" description="Basic residues" evidence="8">
    <location>
        <begin position="374"/>
        <end position="384"/>
    </location>
</feature>
<comment type="caution">
    <text evidence="10">The sequence shown here is derived from an EMBL/GenBank/DDBJ whole genome shotgun (WGS) entry which is preliminary data.</text>
</comment>
<feature type="compositionally biased region" description="Acidic residues" evidence="8">
    <location>
        <begin position="311"/>
        <end position="326"/>
    </location>
</feature>
<dbReference type="Proteomes" id="UP001431209">
    <property type="component" value="Unassembled WGS sequence"/>
</dbReference>
<evidence type="ECO:0000256" key="3">
    <source>
        <dbReference type="ARBA" id="ARBA00023125"/>
    </source>
</evidence>
<dbReference type="InterPro" id="IPR015381">
    <property type="entry name" value="XLF-like_N"/>
</dbReference>
<comment type="subcellular location">
    <subcellularLocation>
        <location evidence="1">Nucleus</location>
    </subcellularLocation>
</comment>
<keyword evidence="4" id="KW-0234">DNA repair</keyword>
<proteinExistence type="inferred from homology"/>
<dbReference type="InterPro" id="IPR052287">
    <property type="entry name" value="NHEJ_factor"/>
</dbReference>
<evidence type="ECO:0000256" key="6">
    <source>
        <dbReference type="ARBA" id="ARBA00025747"/>
    </source>
</evidence>
<sequence>MDESHLLTTRWHRLKVDTDVEYFIKFANNDDSYFILVTDLLSVWESKSGEDQVKKDIDVYCPQLSMNTPDLINRIRSYLINEDEDANCKLSIHKDELEEIIIAIDSSLLLQAQVSIPFKWRILCSPAGRTQKTQGSGTDRPKKRRRGDHEAILIEDEESDLVNSIHEEKMEQAKLLNKHVYRPLMGLLFQTNETVEDITQVCMKKDQEIVKLKEQLGSSQNTNMFNVMSYNTNSLKSQKTLKCFSRSNLSLVDPLHPTSSNHLQKLYTHFMSHTFVEPQIPPPTPSISQEPLTPFPNVSSTPQQNHNSQDVQDDVPEGFGGFEEEAPPSHEEIIVESQTQRSSMTQEDLDKELTRRKELEEHLKEKALKEKQNQKKNKIKKLFV</sequence>
<gene>
    <name evidence="10" type="ORF">AKO1_010955</name>
</gene>
<dbReference type="Gene3D" id="2.170.210.10">
    <property type="entry name" value="DNA double-strand break repair and VJ recombination XRCC4, N-terminal"/>
    <property type="match status" value="1"/>
</dbReference>
<dbReference type="GO" id="GO:0006303">
    <property type="term" value="P:double-strand break repair via nonhomologous end joining"/>
    <property type="evidence" value="ECO:0007669"/>
    <property type="project" value="UniProtKB-ARBA"/>
</dbReference>
<dbReference type="Pfam" id="PF09302">
    <property type="entry name" value="XLF"/>
    <property type="match status" value="1"/>
</dbReference>
<dbReference type="EMBL" id="JAOPGA020000585">
    <property type="protein sequence ID" value="KAL0479674.1"/>
    <property type="molecule type" value="Genomic_DNA"/>
</dbReference>
<feature type="region of interest" description="Disordered" evidence="8">
    <location>
        <begin position="128"/>
        <end position="149"/>
    </location>
</feature>
<keyword evidence="11" id="KW-1185">Reference proteome</keyword>
<evidence type="ECO:0000256" key="2">
    <source>
        <dbReference type="ARBA" id="ARBA00022763"/>
    </source>
</evidence>
<dbReference type="PANTHER" id="PTHR32235:SF1">
    <property type="entry name" value="NON-HOMOLOGOUS END-JOINING FACTOR 1"/>
    <property type="match status" value="1"/>
</dbReference>
<keyword evidence="3" id="KW-0238">DNA-binding</keyword>
<feature type="region of interest" description="Disordered" evidence="8">
    <location>
        <begin position="365"/>
        <end position="384"/>
    </location>
</feature>
<name>A0AAW2YRH4_9EUKA</name>
<evidence type="ECO:0000256" key="1">
    <source>
        <dbReference type="ARBA" id="ARBA00004123"/>
    </source>
</evidence>
<dbReference type="PANTHER" id="PTHR32235">
    <property type="entry name" value="NON-HOMOLOGOUS END-JOINING FACTOR 1"/>
    <property type="match status" value="1"/>
</dbReference>
<comment type="similarity">
    <text evidence="6">Belongs to the XRCC4-XLF family. XLF subfamily.</text>
</comment>
<dbReference type="CDD" id="cd22285">
    <property type="entry name" value="HD_XLF_N"/>
    <property type="match status" value="1"/>
</dbReference>
<feature type="compositionally biased region" description="Polar residues" evidence="8">
    <location>
        <begin position="336"/>
        <end position="346"/>
    </location>
</feature>
<evidence type="ECO:0000256" key="4">
    <source>
        <dbReference type="ARBA" id="ARBA00023204"/>
    </source>
</evidence>
<evidence type="ECO:0000313" key="10">
    <source>
        <dbReference type="EMBL" id="KAL0479674.1"/>
    </source>
</evidence>
<protein>
    <recommendedName>
        <fullName evidence="7">Non-homologous end-joining factor 1</fullName>
    </recommendedName>
</protein>
<evidence type="ECO:0000313" key="11">
    <source>
        <dbReference type="Proteomes" id="UP001431209"/>
    </source>
</evidence>
<evidence type="ECO:0000259" key="9">
    <source>
        <dbReference type="Pfam" id="PF09302"/>
    </source>
</evidence>
<feature type="compositionally biased region" description="Polar residues" evidence="8">
    <location>
        <begin position="128"/>
        <end position="137"/>
    </location>
</feature>